<evidence type="ECO:0000256" key="1">
    <source>
        <dbReference type="SAM" id="Coils"/>
    </source>
</evidence>
<evidence type="ECO:0000256" key="2">
    <source>
        <dbReference type="SAM" id="MobiDB-lite"/>
    </source>
</evidence>
<evidence type="ECO:0000259" key="3">
    <source>
        <dbReference type="Pfam" id="PF11274"/>
    </source>
</evidence>
<keyword evidence="1" id="KW-0175">Coiled coil</keyword>
<dbReference type="Proteomes" id="UP000001261">
    <property type="component" value="Unassembled WGS sequence"/>
</dbReference>
<dbReference type="InterPro" id="IPR024500">
    <property type="entry name" value="DUF3074"/>
</dbReference>
<dbReference type="OMA" id="MNPVEWI"/>
<dbReference type="SUPFAM" id="SSF55961">
    <property type="entry name" value="Bet v1-like"/>
    <property type="match status" value="1"/>
</dbReference>
<proteinExistence type="predicted"/>
<feature type="region of interest" description="Disordered" evidence="2">
    <location>
        <begin position="685"/>
        <end position="725"/>
    </location>
</feature>
<protein>
    <recommendedName>
        <fullName evidence="3">DUF3074 domain-containing protein</fullName>
    </recommendedName>
</protein>
<feature type="compositionally biased region" description="Low complexity" evidence="2">
    <location>
        <begin position="591"/>
        <end position="605"/>
    </location>
</feature>
<sequence>MTSLFNPRTSPRQQQQHLAGSWNPCSNRPWAYPLEANCQFDPTKVSAHLSTVSLQGSGERLLSAKTLALNANLTETKIKLLIDLHREERNQEKERGKKMAALHAALQSLQPVSIEEIPTSNEGLCTYIRDLLIQARLIVESVPEPPSPPTTSNLPAGSKSPTNAEDSSETLLASTTLPALIKSSSTPALGPVDILSLRSEWGQPINRIDNAKENPLRIPVYKLRSIDGKGAWFARRSVHAGSLPYSRFEKKLQSELAETMKLREKIGKEVSIRGVGSEGCLENLTVPLHSAQMDTTSGNRDLLGNIEVHHLSAHFPGPSASRDFVTLLVTSKKALEVSCQRRDEGENENSPPPRNFIVISKPCAHPDVPIRKGFVRGQYESVEMIRELPAPIEGDSSGASENKGDANPVEWIMITRSDPGGSIPRWMVEKGTVPSIVSDAKKFIDWASQDQPKSESTDEDFSTSQPSHDSGKYEEKQQQLKTGPGERVSKQCTPGRQAPAKERRSSEVKSSHGEVDSMPSHEVGFAAGIVQGVSLTLKSTAPKGLFDYIDLPTTSKHPGDETDESQVNDGIRDGGGNVTRTSTASRNMNNASPSSSTASFVSADSQLGDMQGNKEDSIPNSPGIGNNNSPVMFNPRVTSSTSNSIFSLKQEFTPPNAYDKELARIFDRKNKVLRDLELNHSQRNELVSQVSQPHAPDVNASDEIQERIASPSKRGKDATSNKRSLATLERKEVKLNSQLNKIEAQQQKIAAKIELKRRKELEKDERIRLKVEVETLKKEMDRMKVEISRLRQERGQWVSIVGKLQQENTELAAQLPKRGGI</sequence>
<feature type="compositionally biased region" description="Basic and acidic residues" evidence="2">
    <location>
        <begin position="469"/>
        <end position="478"/>
    </location>
</feature>
<dbReference type="PANTHER" id="PTHR40370">
    <property type="entry name" value="EXPRESSED PROTEIN"/>
    <property type="match status" value="1"/>
</dbReference>
<feature type="coiled-coil region" evidence="1">
    <location>
        <begin position="725"/>
        <end position="793"/>
    </location>
</feature>
<name>A0A0E1RYK1_COCIM</name>
<evidence type="ECO:0000313" key="5">
    <source>
        <dbReference type="Proteomes" id="UP000001261"/>
    </source>
</evidence>
<feature type="compositionally biased region" description="Low complexity" evidence="2">
    <location>
        <begin position="618"/>
        <end position="629"/>
    </location>
</feature>
<reference evidence="5" key="2">
    <citation type="journal article" date="2010" name="Genome Res.">
        <title>Population genomic sequencing of Coccidioides fungi reveals recent hybridization and transposon control.</title>
        <authorList>
            <person name="Neafsey D.E."/>
            <person name="Barker B.M."/>
            <person name="Sharpton T.J."/>
            <person name="Stajich J.E."/>
            <person name="Park D.J."/>
            <person name="Whiston E."/>
            <person name="Hung C.-Y."/>
            <person name="McMahan C."/>
            <person name="White J."/>
            <person name="Sykes S."/>
            <person name="Heiman D."/>
            <person name="Young S."/>
            <person name="Zeng Q."/>
            <person name="Abouelleil A."/>
            <person name="Aftuck L."/>
            <person name="Bessette D."/>
            <person name="Brown A."/>
            <person name="FitzGerald M."/>
            <person name="Lui A."/>
            <person name="Macdonald J.P."/>
            <person name="Priest M."/>
            <person name="Orbach M.J."/>
            <person name="Galgiani J.N."/>
            <person name="Kirkland T.N."/>
            <person name="Cole G.T."/>
            <person name="Birren B.W."/>
            <person name="Henn M.R."/>
            <person name="Taylor J.W."/>
            <person name="Rounsley S.D."/>
        </authorList>
    </citation>
    <scope>GENOME REANNOTATION</scope>
    <source>
        <strain evidence="5">RS</strain>
    </source>
</reference>
<feature type="compositionally biased region" description="Basic and acidic residues" evidence="2">
    <location>
        <begin position="499"/>
        <end position="515"/>
    </location>
</feature>
<dbReference type="Pfam" id="PF11274">
    <property type="entry name" value="DUF3074"/>
    <property type="match status" value="1"/>
</dbReference>
<dbReference type="RefSeq" id="XP_001244456.2">
    <property type="nucleotide sequence ID" value="XM_001244455.2"/>
</dbReference>
<dbReference type="AlphaFoldDB" id="A0A0E1RYK1"/>
<feature type="compositionally biased region" description="Polar residues" evidence="2">
    <location>
        <begin position="153"/>
        <end position="170"/>
    </location>
</feature>
<feature type="compositionally biased region" description="Polar residues" evidence="2">
    <location>
        <begin position="578"/>
        <end position="590"/>
    </location>
</feature>
<keyword evidence="5" id="KW-1185">Reference proteome</keyword>
<dbReference type="PANTHER" id="PTHR40370:SF1">
    <property type="entry name" value="DUF3074 DOMAIN-CONTAINING PROTEIN"/>
    <property type="match status" value="1"/>
</dbReference>
<dbReference type="GeneID" id="4563673"/>
<dbReference type="InParanoid" id="A0A0E1RYK1"/>
<feature type="region of interest" description="Disordered" evidence="2">
    <location>
        <begin position="553"/>
        <end position="629"/>
    </location>
</feature>
<dbReference type="VEuPathDB" id="FungiDB:CIMG_03897"/>
<dbReference type="Gene3D" id="3.30.530.20">
    <property type="match status" value="1"/>
</dbReference>
<feature type="region of interest" description="Disordered" evidence="2">
    <location>
        <begin position="448"/>
        <end position="519"/>
    </location>
</feature>
<evidence type="ECO:0000313" key="4">
    <source>
        <dbReference type="EMBL" id="EAS32873.2"/>
    </source>
</evidence>
<organism evidence="4 5">
    <name type="scientific">Coccidioides immitis (strain RS)</name>
    <name type="common">Valley fever fungus</name>
    <dbReference type="NCBI Taxonomy" id="246410"/>
    <lineage>
        <taxon>Eukaryota</taxon>
        <taxon>Fungi</taxon>
        <taxon>Dikarya</taxon>
        <taxon>Ascomycota</taxon>
        <taxon>Pezizomycotina</taxon>
        <taxon>Eurotiomycetes</taxon>
        <taxon>Eurotiomycetidae</taxon>
        <taxon>Onygenales</taxon>
        <taxon>Onygenaceae</taxon>
        <taxon>Coccidioides</taxon>
    </lineage>
</organism>
<gene>
    <name evidence="4" type="ORF">CIMG_03897</name>
</gene>
<feature type="region of interest" description="Disordered" evidence="2">
    <location>
        <begin position="1"/>
        <end position="20"/>
    </location>
</feature>
<dbReference type="KEGG" id="cim:CIMG_03897"/>
<reference evidence="5" key="1">
    <citation type="journal article" date="2009" name="Genome Res.">
        <title>Comparative genomic analyses of the human fungal pathogens Coccidioides and their relatives.</title>
        <authorList>
            <person name="Sharpton T.J."/>
            <person name="Stajich J.E."/>
            <person name="Rounsley S.D."/>
            <person name="Gardner M.J."/>
            <person name="Wortman J.R."/>
            <person name="Jordar V.S."/>
            <person name="Maiti R."/>
            <person name="Kodira C.D."/>
            <person name="Neafsey D.E."/>
            <person name="Zeng Q."/>
            <person name="Hung C.-Y."/>
            <person name="McMahan C."/>
            <person name="Muszewska A."/>
            <person name="Grynberg M."/>
            <person name="Mandel M.A."/>
            <person name="Kellner E.M."/>
            <person name="Barker B.M."/>
            <person name="Galgiani J.N."/>
            <person name="Orbach M.J."/>
            <person name="Kirkland T.N."/>
            <person name="Cole G.T."/>
            <person name="Henn M.R."/>
            <person name="Birren B.W."/>
            <person name="Taylor J.W."/>
        </authorList>
    </citation>
    <scope>NUCLEOTIDE SEQUENCE [LARGE SCALE GENOMIC DNA]</scope>
    <source>
        <strain evidence="5">RS</strain>
    </source>
</reference>
<feature type="region of interest" description="Disordered" evidence="2">
    <location>
        <begin position="142"/>
        <end position="170"/>
    </location>
</feature>
<accession>A0A0E1RYK1</accession>
<dbReference type="EMBL" id="GG704916">
    <property type="protein sequence ID" value="EAS32873.2"/>
    <property type="molecule type" value="Genomic_DNA"/>
</dbReference>
<dbReference type="InterPro" id="IPR023393">
    <property type="entry name" value="START-like_dom_sf"/>
</dbReference>
<feature type="domain" description="DUF3074" evidence="3">
    <location>
        <begin position="232"/>
        <end position="447"/>
    </location>
</feature>
<dbReference type="OrthoDB" id="5403181at2759"/>